<evidence type="ECO:0000256" key="5">
    <source>
        <dbReference type="ARBA" id="ARBA00023157"/>
    </source>
</evidence>
<evidence type="ECO:0000256" key="3">
    <source>
        <dbReference type="ARBA" id="ARBA00022801"/>
    </source>
</evidence>
<sequence>MSCKMDFYRDWWLQLLANGGGGGGWKLNDGREINVRGVLPLKLSGKEISVALVNEPVDRQGLTKTNLDFTFWMCNEDNLLSTLKGVKIVFICISSALALSLRGNGSHRGCGLGTLMACAELLALAFRELSDSLWPRRGQFGVLCRGGMIVTVTSTDKGKNKQNRIMLARFAIATAFLVSLIVHADTQDPLVLEEDVEWTNFGLTGRIVNGTKAALRQFPYQVSIRRSYNSRHFCGGSLINEYYILTAGHCMFLNGGLIQPWTIMVVAGELQLNQQASTGQRRGVENIYVHPEFKLNTLQNDVALLELKVPFKLTQEINVAPLAIRSPTPNSICQVAGWGYPANDFPVPTNDLMYVDLPIVDIKECRRLLVNVTSMLPGMYCSGYYEGQRDACQGDSGGGMICKGVLTGIVSGGSGCALPSVPGVYSDVFFFEKWILANMKAPVSSLLTPKDSGAKQVSAVTSVLLLTLLRGLL</sequence>
<evidence type="ECO:0000313" key="8">
    <source>
        <dbReference type="EMBL" id="KZC13069.1"/>
    </source>
</evidence>
<dbReference type="FunFam" id="2.40.10.10:FF:000034">
    <property type="entry name" value="Eupolytin"/>
    <property type="match status" value="1"/>
</dbReference>
<dbReference type="GO" id="GO:0006508">
    <property type="term" value="P:proteolysis"/>
    <property type="evidence" value="ECO:0007669"/>
    <property type="project" value="UniProtKB-KW"/>
</dbReference>
<keyword evidence="5" id="KW-1015">Disulfide bond</keyword>
<name>A0A154PMI4_DUFNO</name>
<dbReference type="Proteomes" id="UP000076502">
    <property type="component" value="Unassembled WGS sequence"/>
</dbReference>
<dbReference type="EMBL" id="KQ434980">
    <property type="protein sequence ID" value="KZC13069.1"/>
    <property type="molecule type" value="Genomic_DNA"/>
</dbReference>
<dbReference type="InterPro" id="IPR043504">
    <property type="entry name" value="Peptidase_S1_PA_chymotrypsin"/>
</dbReference>
<dbReference type="SUPFAM" id="SSF50494">
    <property type="entry name" value="Trypsin-like serine proteases"/>
    <property type="match status" value="1"/>
</dbReference>
<evidence type="ECO:0000256" key="2">
    <source>
        <dbReference type="ARBA" id="ARBA00022670"/>
    </source>
</evidence>
<gene>
    <name evidence="8" type="ORF">WN55_05474</name>
</gene>
<keyword evidence="6" id="KW-0472">Membrane</keyword>
<dbReference type="STRING" id="178035.A0A154PMI4"/>
<dbReference type="PROSITE" id="PS50240">
    <property type="entry name" value="TRYPSIN_DOM"/>
    <property type="match status" value="1"/>
</dbReference>
<dbReference type="SMART" id="SM00020">
    <property type="entry name" value="Tryp_SPc"/>
    <property type="match status" value="1"/>
</dbReference>
<feature type="domain" description="Peptidase S1" evidence="7">
    <location>
        <begin position="207"/>
        <end position="440"/>
    </location>
</feature>
<protein>
    <submittedName>
        <fullName evidence="8">Trypsin-1</fullName>
    </submittedName>
</protein>
<dbReference type="AlphaFoldDB" id="A0A154PMI4"/>
<accession>A0A154PMI4</accession>
<dbReference type="Gene3D" id="2.40.10.10">
    <property type="entry name" value="Trypsin-like serine proteases"/>
    <property type="match status" value="1"/>
</dbReference>
<comment type="similarity">
    <text evidence="1">Belongs to the peptidase S1 family.</text>
</comment>
<keyword evidence="3" id="KW-0378">Hydrolase</keyword>
<dbReference type="PROSITE" id="PS00134">
    <property type="entry name" value="TRYPSIN_HIS"/>
    <property type="match status" value="1"/>
</dbReference>
<organism evidence="8 9">
    <name type="scientific">Dufourea novaeangliae</name>
    <name type="common">Sweat bee</name>
    <dbReference type="NCBI Taxonomy" id="178035"/>
    <lineage>
        <taxon>Eukaryota</taxon>
        <taxon>Metazoa</taxon>
        <taxon>Ecdysozoa</taxon>
        <taxon>Arthropoda</taxon>
        <taxon>Hexapoda</taxon>
        <taxon>Insecta</taxon>
        <taxon>Pterygota</taxon>
        <taxon>Neoptera</taxon>
        <taxon>Endopterygota</taxon>
        <taxon>Hymenoptera</taxon>
        <taxon>Apocrita</taxon>
        <taxon>Aculeata</taxon>
        <taxon>Apoidea</taxon>
        <taxon>Anthophila</taxon>
        <taxon>Halictidae</taxon>
        <taxon>Rophitinae</taxon>
        <taxon>Dufourea</taxon>
    </lineage>
</organism>
<dbReference type="PANTHER" id="PTHR24276:SF91">
    <property type="entry name" value="AT26814P-RELATED"/>
    <property type="match status" value="1"/>
</dbReference>
<keyword evidence="6" id="KW-0812">Transmembrane</keyword>
<keyword evidence="2" id="KW-0645">Protease</keyword>
<feature type="transmembrane region" description="Helical" evidence="6">
    <location>
        <begin position="166"/>
        <end position="184"/>
    </location>
</feature>
<dbReference type="InterPro" id="IPR001314">
    <property type="entry name" value="Peptidase_S1A"/>
</dbReference>
<evidence type="ECO:0000256" key="1">
    <source>
        <dbReference type="ARBA" id="ARBA00007664"/>
    </source>
</evidence>
<reference evidence="8 9" key="1">
    <citation type="submission" date="2015-07" db="EMBL/GenBank/DDBJ databases">
        <title>The genome of Dufourea novaeangliae.</title>
        <authorList>
            <person name="Pan H."/>
            <person name="Kapheim K."/>
        </authorList>
    </citation>
    <scope>NUCLEOTIDE SEQUENCE [LARGE SCALE GENOMIC DNA]</scope>
    <source>
        <strain evidence="8">0120121106</strain>
        <tissue evidence="8">Whole body</tissue>
    </source>
</reference>
<evidence type="ECO:0000256" key="4">
    <source>
        <dbReference type="ARBA" id="ARBA00022825"/>
    </source>
</evidence>
<dbReference type="Pfam" id="PF00089">
    <property type="entry name" value="Trypsin"/>
    <property type="match status" value="1"/>
</dbReference>
<keyword evidence="6" id="KW-1133">Transmembrane helix</keyword>
<evidence type="ECO:0000313" key="9">
    <source>
        <dbReference type="Proteomes" id="UP000076502"/>
    </source>
</evidence>
<proteinExistence type="inferred from homology"/>
<evidence type="ECO:0000259" key="7">
    <source>
        <dbReference type="PROSITE" id="PS50240"/>
    </source>
</evidence>
<dbReference type="PRINTS" id="PR00722">
    <property type="entry name" value="CHYMOTRYPSIN"/>
</dbReference>
<dbReference type="InterPro" id="IPR001254">
    <property type="entry name" value="Trypsin_dom"/>
</dbReference>
<dbReference type="OrthoDB" id="10059102at2759"/>
<dbReference type="InterPro" id="IPR009003">
    <property type="entry name" value="Peptidase_S1_PA"/>
</dbReference>
<evidence type="ECO:0000256" key="6">
    <source>
        <dbReference type="SAM" id="Phobius"/>
    </source>
</evidence>
<dbReference type="GO" id="GO:0004252">
    <property type="term" value="F:serine-type endopeptidase activity"/>
    <property type="evidence" value="ECO:0007669"/>
    <property type="project" value="InterPro"/>
</dbReference>
<dbReference type="InterPro" id="IPR018114">
    <property type="entry name" value="TRYPSIN_HIS"/>
</dbReference>
<dbReference type="InterPro" id="IPR050430">
    <property type="entry name" value="Peptidase_S1"/>
</dbReference>
<dbReference type="PANTHER" id="PTHR24276">
    <property type="entry name" value="POLYSERASE-RELATED"/>
    <property type="match status" value="1"/>
</dbReference>
<keyword evidence="9" id="KW-1185">Reference proteome</keyword>
<dbReference type="CDD" id="cd00190">
    <property type="entry name" value="Tryp_SPc"/>
    <property type="match status" value="1"/>
</dbReference>
<keyword evidence="4" id="KW-0720">Serine protease</keyword>